<dbReference type="EMBL" id="GL945431">
    <property type="protein sequence ID" value="EGO27310.1"/>
    <property type="molecule type" value="Genomic_DNA"/>
</dbReference>
<evidence type="ECO:0000313" key="3">
    <source>
        <dbReference type="Proteomes" id="UP000008064"/>
    </source>
</evidence>
<dbReference type="AlphaFoldDB" id="F8NM06"/>
<dbReference type="Proteomes" id="UP000008064">
    <property type="component" value="Unassembled WGS sequence"/>
</dbReference>
<feature type="region of interest" description="Disordered" evidence="1">
    <location>
        <begin position="165"/>
        <end position="188"/>
    </location>
</feature>
<sequence>MTKEEISKENKTICVVAQVANSSVAVARNEDRKKKKQNAKTDIPVDTAETAPIHLRKKTKTSRAAAQFKSPLPSSGVASTPLLSYVRLTPAVQALERKLQLLKRAVKVKNGGEEDMLAALVKKWTEAGREVAWEVWEYVKEAGAERASEQVIGMGQKNIFQEGWGWEKPEGQTSSGDRDDGNWGWASTDSRCEEGIGKLGYDNDCDEKECKYEQEEDEEDRRRDTLGTMLRELHIAPETLGWDDDEENFVDG</sequence>
<evidence type="ECO:0000313" key="2">
    <source>
        <dbReference type="EMBL" id="EGO27310.1"/>
    </source>
</evidence>
<gene>
    <name evidence="2" type="ORF">SERLADRAFT_460517</name>
</gene>
<dbReference type="KEGG" id="sla:SERLADRAFT_460517"/>
<feature type="compositionally biased region" description="Basic and acidic residues" evidence="1">
    <location>
        <begin position="165"/>
        <end position="181"/>
    </location>
</feature>
<protein>
    <submittedName>
        <fullName evidence="2">Uncharacterized protein</fullName>
    </submittedName>
</protein>
<proteinExistence type="predicted"/>
<dbReference type="OrthoDB" id="27934at2759"/>
<reference evidence="3" key="1">
    <citation type="journal article" date="2011" name="Science">
        <title>The plant cell wall-decomposing machinery underlies the functional diversity of forest fungi.</title>
        <authorList>
            <person name="Eastwood D.C."/>
            <person name="Floudas D."/>
            <person name="Binder M."/>
            <person name="Majcherczyk A."/>
            <person name="Schneider P."/>
            <person name="Aerts A."/>
            <person name="Asiegbu F.O."/>
            <person name="Baker S.E."/>
            <person name="Barry K."/>
            <person name="Bendiksby M."/>
            <person name="Blumentritt M."/>
            <person name="Coutinho P.M."/>
            <person name="Cullen D."/>
            <person name="de Vries R.P."/>
            <person name="Gathman A."/>
            <person name="Goodell B."/>
            <person name="Henrissat B."/>
            <person name="Ihrmark K."/>
            <person name="Kauserud H."/>
            <person name="Kohler A."/>
            <person name="LaButti K."/>
            <person name="Lapidus A."/>
            <person name="Lavin J.L."/>
            <person name="Lee Y.-H."/>
            <person name="Lindquist E."/>
            <person name="Lilly W."/>
            <person name="Lucas S."/>
            <person name="Morin E."/>
            <person name="Murat C."/>
            <person name="Oguiza J.A."/>
            <person name="Park J."/>
            <person name="Pisabarro A.G."/>
            <person name="Riley R."/>
            <person name="Rosling A."/>
            <person name="Salamov A."/>
            <person name="Schmidt O."/>
            <person name="Schmutz J."/>
            <person name="Skrede I."/>
            <person name="Stenlid J."/>
            <person name="Wiebenga A."/>
            <person name="Xie X."/>
            <person name="Kuees U."/>
            <person name="Hibbett D.S."/>
            <person name="Hoffmeister D."/>
            <person name="Hoegberg N."/>
            <person name="Martin F."/>
            <person name="Grigoriev I.V."/>
            <person name="Watkinson S.C."/>
        </authorList>
    </citation>
    <scope>NUCLEOTIDE SEQUENCE [LARGE SCALE GENOMIC DNA]</scope>
    <source>
        <strain evidence="3">S7.9</strain>
    </source>
</reference>
<dbReference type="RefSeq" id="XP_007315401.1">
    <property type="nucleotide sequence ID" value="XM_007315339.1"/>
</dbReference>
<dbReference type="HOGENOM" id="CLU_082181_0_0_1"/>
<organism evidence="3">
    <name type="scientific">Serpula lacrymans var. lacrymans (strain S7.9)</name>
    <name type="common">Dry rot fungus</name>
    <dbReference type="NCBI Taxonomy" id="578457"/>
    <lineage>
        <taxon>Eukaryota</taxon>
        <taxon>Fungi</taxon>
        <taxon>Dikarya</taxon>
        <taxon>Basidiomycota</taxon>
        <taxon>Agaricomycotina</taxon>
        <taxon>Agaricomycetes</taxon>
        <taxon>Agaricomycetidae</taxon>
        <taxon>Boletales</taxon>
        <taxon>Coniophorineae</taxon>
        <taxon>Serpulaceae</taxon>
        <taxon>Serpula</taxon>
    </lineage>
</organism>
<name>F8NM06_SERL9</name>
<dbReference type="GeneID" id="18818088"/>
<accession>F8NM06</accession>
<dbReference type="Gene3D" id="6.10.140.1020">
    <property type="match status" value="1"/>
</dbReference>
<evidence type="ECO:0000256" key="1">
    <source>
        <dbReference type="SAM" id="MobiDB-lite"/>
    </source>
</evidence>
<feature type="region of interest" description="Disordered" evidence="1">
    <location>
        <begin position="25"/>
        <end position="71"/>
    </location>
</feature>